<sequence>MRKIVTLVLLSISLFRTFQDIRGYSILGICPSASYSHQQPFQALMRALASRGHNVTVVSTIPLKNPPPNYENVDLSFSYRKKDCTGLRSNKTFDAVIIEQLWYQCYYALVKHYNFPVLMGFLSVGNLPYVMDSVGNPDDPNMSPDMAYPFTNRMTIDERIWNTLYTTWTRLYYRYWHLSRAQRIANEWALGTSVYDIDKNFSLVILGNNHVFGYPKPLLPNVIEVHSLQISEKFEPLPEDIRAFLDNAQDGAIYFSLGSNLQTHQLPAGPLTALCNALGSLKQRVLWKHDGNMAIHPANIKFVKWAPQQAVLAHPRVMGYVMQGGLQSLQEAVHHSVPVVAIPFFGDQLFNARKILDAGIGLTLDIDSMTEDSVVQTLVEIVENKTYLNNIKTMSAIIRDELVKPMERAVWSVEHVLKFPNSRHLRYHGRDMSWIDYYATFLCLTTFRPKKRFAHGTLRYSLHKQAQASLNSGINLRAVVKLPPGEDLNDWIAVHVVDFFNRINLIYGTVSEYCDSASCPAMSGGARFEYLWADGEKYKKPTALPAPQYVALLMDWTEAQINNETVFPVSTDVPFPKTFIPLCRKILTRLFRVFVHVYIHHFDRIVAIGAEAHVNTCYKHFYYFVTEFDLINPKELEPLAEMTAKVCKDSASPTQTTVPSNNQGR</sequence>
<dbReference type="FunFam" id="1.20.140.30:FF:000001">
    <property type="entry name" value="MOB kinase activator 1A"/>
    <property type="match status" value="1"/>
</dbReference>
<keyword evidence="4" id="KW-0862">Zinc</keyword>
<dbReference type="EMBL" id="QOIP01000002">
    <property type="protein sequence ID" value="RLU25857.1"/>
    <property type="molecule type" value="Genomic_DNA"/>
</dbReference>
<comment type="similarity">
    <text evidence="1">Belongs to the UDP-glycosyltransferase family.</text>
</comment>
<dbReference type="Gene3D" id="3.40.50.2000">
    <property type="entry name" value="Glycogen Phosphorylase B"/>
    <property type="match status" value="2"/>
</dbReference>
<dbReference type="InterPro" id="IPR036703">
    <property type="entry name" value="MOB_kinase_act_sf"/>
</dbReference>
<dbReference type="SMART" id="SM01388">
    <property type="entry name" value="Mob1_phocein"/>
    <property type="match status" value="1"/>
</dbReference>
<keyword evidence="5" id="KW-0732">Signal</keyword>
<evidence type="ECO:0000256" key="4">
    <source>
        <dbReference type="PIRSR" id="PIRSR605301-1"/>
    </source>
</evidence>
<dbReference type="Gene3D" id="1.20.140.30">
    <property type="entry name" value="MOB kinase activator"/>
    <property type="match status" value="1"/>
</dbReference>
<dbReference type="GO" id="GO:0008194">
    <property type="term" value="F:UDP-glycosyltransferase activity"/>
    <property type="evidence" value="ECO:0007669"/>
    <property type="project" value="InterPro"/>
</dbReference>
<dbReference type="InterPro" id="IPR002213">
    <property type="entry name" value="UDP_glucos_trans"/>
</dbReference>
<reference evidence="6 7" key="1">
    <citation type="journal article" date="2018" name="Genome Res.">
        <title>The genomic architecture and molecular evolution of ant odorant receptors.</title>
        <authorList>
            <person name="McKenzie S.K."/>
            <person name="Kronauer D.J.C."/>
        </authorList>
    </citation>
    <scope>NUCLEOTIDE SEQUENCE [LARGE SCALE GENOMIC DNA]</scope>
    <source>
        <strain evidence="6">Clonal line C1</strain>
    </source>
</reference>
<keyword evidence="2" id="KW-0328">Glycosyltransferase</keyword>
<dbReference type="PROSITE" id="PS00375">
    <property type="entry name" value="UDPGT"/>
    <property type="match status" value="1"/>
</dbReference>
<proteinExistence type="inferred from homology"/>
<dbReference type="InterPro" id="IPR035595">
    <property type="entry name" value="UDP_glycos_trans_CS"/>
</dbReference>
<dbReference type="AlphaFoldDB" id="A0A3L8DZM4"/>
<evidence type="ECO:0000313" key="6">
    <source>
        <dbReference type="EMBL" id="RLU25857.1"/>
    </source>
</evidence>
<name>A0A3L8DZM4_OOCBI</name>
<feature type="signal peptide" evidence="5">
    <location>
        <begin position="1"/>
        <end position="23"/>
    </location>
</feature>
<dbReference type="Pfam" id="PF03637">
    <property type="entry name" value="Mob1_phocein"/>
    <property type="match status" value="1"/>
</dbReference>
<feature type="binding site" evidence="4">
    <location>
        <position position="514"/>
    </location>
    <ligand>
        <name>Zn(2+)</name>
        <dbReference type="ChEBI" id="CHEBI:29105"/>
    </ligand>
</feature>
<evidence type="ECO:0000256" key="5">
    <source>
        <dbReference type="SAM" id="SignalP"/>
    </source>
</evidence>
<evidence type="ECO:0000256" key="3">
    <source>
        <dbReference type="ARBA" id="ARBA00022679"/>
    </source>
</evidence>
<feature type="binding site" evidence="4">
    <location>
        <position position="519"/>
    </location>
    <ligand>
        <name>Zn(2+)</name>
        <dbReference type="ChEBI" id="CHEBI:29105"/>
    </ligand>
</feature>
<dbReference type="CDD" id="cd03784">
    <property type="entry name" value="GT1_Gtf-like"/>
    <property type="match status" value="1"/>
</dbReference>
<accession>A0A3L8DZM4</accession>
<dbReference type="SUPFAM" id="SSF53756">
    <property type="entry name" value="UDP-Glycosyltransferase/glycogen phosphorylase"/>
    <property type="match status" value="1"/>
</dbReference>
<dbReference type="InterPro" id="IPR005301">
    <property type="entry name" value="MOB_kinase_act_fam"/>
</dbReference>
<gene>
    <name evidence="6" type="ORF">DMN91_002018</name>
</gene>
<comment type="caution">
    <text evidence="6">The sequence shown here is derived from an EMBL/GenBank/DDBJ whole genome shotgun (WGS) entry which is preliminary data.</text>
</comment>
<protein>
    <submittedName>
        <fullName evidence="6">Uncharacterized protein</fullName>
    </submittedName>
</protein>
<dbReference type="Pfam" id="PF00201">
    <property type="entry name" value="UDPGT"/>
    <property type="match status" value="1"/>
</dbReference>
<dbReference type="SUPFAM" id="SSF101152">
    <property type="entry name" value="Mob1/phocein"/>
    <property type="match status" value="1"/>
</dbReference>
<evidence type="ECO:0000313" key="7">
    <source>
        <dbReference type="Proteomes" id="UP000279307"/>
    </source>
</evidence>
<feature type="binding site" evidence="4">
    <location>
        <position position="596"/>
    </location>
    <ligand>
        <name>Zn(2+)</name>
        <dbReference type="ChEBI" id="CHEBI:29105"/>
    </ligand>
</feature>
<organism evidence="6 7">
    <name type="scientific">Ooceraea biroi</name>
    <name type="common">Clonal raider ant</name>
    <name type="synonym">Cerapachys biroi</name>
    <dbReference type="NCBI Taxonomy" id="2015173"/>
    <lineage>
        <taxon>Eukaryota</taxon>
        <taxon>Metazoa</taxon>
        <taxon>Ecdysozoa</taxon>
        <taxon>Arthropoda</taxon>
        <taxon>Hexapoda</taxon>
        <taxon>Insecta</taxon>
        <taxon>Pterygota</taxon>
        <taxon>Neoptera</taxon>
        <taxon>Endopterygota</taxon>
        <taxon>Hymenoptera</taxon>
        <taxon>Apocrita</taxon>
        <taxon>Aculeata</taxon>
        <taxon>Formicoidea</taxon>
        <taxon>Formicidae</taxon>
        <taxon>Dorylinae</taxon>
        <taxon>Ooceraea</taxon>
    </lineage>
</organism>
<keyword evidence="4" id="KW-0479">Metal-binding</keyword>
<dbReference type="Proteomes" id="UP000279307">
    <property type="component" value="Chromosome 2"/>
</dbReference>
<feature type="chain" id="PRO_5018328380" evidence="5">
    <location>
        <begin position="24"/>
        <end position="665"/>
    </location>
</feature>
<evidence type="ECO:0000256" key="1">
    <source>
        <dbReference type="ARBA" id="ARBA00009995"/>
    </source>
</evidence>
<dbReference type="OrthoDB" id="8170117at2759"/>
<dbReference type="PANTHER" id="PTHR22599">
    <property type="entry name" value="MPS ONE BINDER KINASE ACTIVATOR-LIKE MOB"/>
    <property type="match status" value="1"/>
</dbReference>
<keyword evidence="3" id="KW-0808">Transferase</keyword>
<feature type="binding site" evidence="4">
    <location>
        <position position="601"/>
    </location>
    <ligand>
        <name>Zn(2+)</name>
        <dbReference type="ChEBI" id="CHEBI:29105"/>
    </ligand>
</feature>
<evidence type="ECO:0000256" key="2">
    <source>
        <dbReference type="ARBA" id="ARBA00022676"/>
    </source>
</evidence>
<dbReference type="FunFam" id="3.40.50.2000:FF:000050">
    <property type="entry name" value="UDP-glucuronosyltransferase"/>
    <property type="match status" value="1"/>
</dbReference>